<feature type="compositionally biased region" description="Basic residues" evidence="1">
    <location>
        <begin position="55"/>
        <end position="64"/>
    </location>
</feature>
<protein>
    <submittedName>
        <fullName evidence="2">Uncharacterized protein</fullName>
    </submittedName>
</protein>
<dbReference type="AlphaFoldDB" id="A0A6A6BJJ2"/>
<organism evidence="2 3">
    <name type="scientific">Aplosporella prunicola CBS 121167</name>
    <dbReference type="NCBI Taxonomy" id="1176127"/>
    <lineage>
        <taxon>Eukaryota</taxon>
        <taxon>Fungi</taxon>
        <taxon>Dikarya</taxon>
        <taxon>Ascomycota</taxon>
        <taxon>Pezizomycotina</taxon>
        <taxon>Dothideomycetes</taxon>
        <taxon>Dothideomycetes incertae sedis</taxon>
        <taxon>Botryosphaeriales</taxon>
        <taxon>Aplosporellaceae</taxon>
        <taxon>Aplosporella</taxon>
    </lineage>
</organism>
<feature type="compositionally biased region" description="Polar residues" evidence="1">
    <location>
        <begin position="65"/>
        <end position="80"/>
    </location>
</feature>
<feature type="compositionally biased region" description="Polar residues" evidence="1">
    <location>
        <begin position="104"/>
        <end position="117"/>
    </location>
</feature>
<feature type="region of interest" description="Disordered" evidence="1">
    <location>
        <begin position="1"/>
        <end position="144"/>
    </location>
</feature>
<keyword evidence="3" id="KW-1185">Reference proteome</keyword>
<name>A0A6A6BJJ2_9PEZI</name>
<feature type="compositionally biased region" description="Polar residues" evidence="1">
    <location>
        <begin position="1"/>
        <end position="16"/>
    </location>
</feature>
<evidence type="ECO:0000313" key="3">
    <source>
        <dbReference type="Proteomes" id="UP000799438"/>
    </source>
</evidence>
<gene>
    <name evidence="2" type="ORF">K452DRAFT_10154</name>
</gene>
<dbReference type="RefSeq" id="XP_033398453.1">
    <property type="nucleotide sequence ID" value="XM_033534908.1"/>
</dbReference>
<evidence type="ECO:0000313" key="2">
    <source>
        <dbReference type="EMBL" id="KAF2142741.1"/>
    </source>
</evidence>
<accession>A0A6A6BJJ2</accession>
<proteinExistence type="predicted"/>
<reference evidence="2" key="1">
    <citation type="journal article" date="2020" name="Stud. Mycol.">
        <title>101 Dothideomycetes genomes: a test case for predicting lifestyles and emergence of pathogens.</title>
        <authorList>
            <person name="Haridas S."/>
            <person name="Albert R."/>
            <person name="Binder M."/>
            <person name="Bloem J."/>
            <person name="Labutti K."/>
            <person name="Salamov A."/>
            <person name="Andreopoulos B."/>
            <person name="Baker S."/>
            <person name="Barry K."/>
            <person name="Bills G."/>
            <person name="Bluhm B."/>
            <person name="Cannon C."/>
            <person name="Castanera R."/>
            <person name="Culley D."/>
            <person name="Daum C."/>
            <person name="Ezra D."/>
            <person name="Gonzalez J."/>
            <person name="Henrissat B."/>
            <person name="Kuo A."/>
            <person name="Liang C."/>
            <person name="Lipzen A."/>
            <person name="Lutzoni F."/>
            <person name="Magnuson J."/>
            <person name="Mondo S."/>
            <person name="Nolan M."/>
            <person name="Ohm R."/>
            <person name="Pangilinan J."/>
            <person name="Park H.-J."/>
            <person name="Ramirez L."/>
            <person name="Alfaro M."/>
            <person name="Sun H."/>
            <person name="Tritt A."/>
            <person name="Yoshinaga Y."/>
            <person name="Zwiers L.-H."/>
            <person name="Turgeon B."/>
            <person name="Goodwin S."/>
            <person name="Spatafora J."/>
            <person name="Crous P."/>
            <person name="Grigoriev I."/>
        </authorList>
    </citation>
    <scope>NUCLEOTIDE SEQUENCE</scope>
    <source>
        <strain evidence="2">CBS 121167</strain>
    </source>
</reference>
<evidence type="ECO:0000256" key="1">
    <source>
        <dbReference type="SAM" id="MobiDB-lite"/>
    </source>
</evidence>
<sequence length="144" mass="15904">MVQPPAETTQAQTSLTPLRRHSPIPISPPIPPSSSTVHAPNIHSMIPIPDQSNKRTNHNAKNHRTTQGSAQPSRAYNTLPTHIRTTRTVTQVANADAGPVFSHQPASQPASQLAHSRSTNRRQKADSQTVRQTEWHKAAQRKRQ</sequence>
<dbReference type="GeneID" id="54292398"/>
<dbReference type="Proteomes" id="UP000799438">
    <property type="component" value="Unassembled WGS sequence"/>
</dbReference>
<dbReference type="EMBL" id="ML995483">
    <property type="protein sequence ID" value="KAF2142741.1"/>
    <property type="molecule type" value="Genomic_DNA"/>
</dbReference>